<dbReference type="Gene3D" id="3.40.50.300">
    <property type="entry name" value="P-loop containing nucleotide triphosphate hydrolases"/>
    <property type="match status" value="2"/>
</dbReference>
<keyword evidence="5 9" id="KW-0863">Zinc-finger</keyword>
<evidence type="ECO:0008006" key="16">
    <source>
        <dbReference type="Google" id="ProtNLM"/>
    </source>
</evidence>
<accession>A0A7U2I524</accession>
<dbReference type="GO" id="GO:0005737">
    <property type="term" value="C:cytoplasm"/>
    <property type="evidence" value="ECO:0007669"/>
    <property type="project" value="UniProtKB-SubCell"/>
</dbReference>
<dbReference type="PROSITE" id="PS51981">
    <property type="entry name" value="ZF_RZ"/>
    <property type="match status" value="1"/>
</dbReference>
<organism evidence="14 15">
    <name type="scientific">Phaeosphaeria nodorum (strain SN15 / ATCC MYA-4574 / FGSC 10173)</name>
    <name type="common">Glume blotch fungus</name>
    <name type="synonym">Parastagonospora nodorum</name>
    <dbReference type="NCBI Taxonomy" id="321614"/>
    <lineage>
        <taxon>Eukaryota</taxon>
        <taxon>Fungi</taxon>
        <taxon>Dikarya</taxon>
        <taxon>Ascomycota</taxon>
        <taxon>Pezizomycotina</taxon>
        <taxon>Dothideomycetes</taxon>
        <taxon>Pleosporomycetidae</taxon>
        <taxon>Pleosporales</taxon>
        <taxon>Pleosporineae</taxon>
        <taxon>Phaeosphaeriaceae</taxon>
        <taxon>Parastagonospora</taxon>
    </lineage>
</organism>
<keyword evidence="8" id="KW-0391">Immunity</keyword>
<dbReference type="InterPro" id="IPR000967">
    <property type="entry name" value="Znf_NFX1"/>
</dbReference>
<dbReference type="InterPro" id="IPR046439">
    <property type="entry name" value="ZF_RZ_dom"/>
</dbReference>
<keyword evidence="6" id="KW-0067">ATP-binding</keyword>
<feature type="coiled-coil region" evidence="10">
    <location>
        <begin position="1858"/>
        <end position="1885"/>
    </location>
</feature>
<keyword evidence="7 9" id="KW-0862">Zinc</keyword>
<dbReference type="InterPro" id="IPR000571">
    <property type="entry name" value="Znf_CCCH"/>
</dbReference>
<keyword evidence="15" id="KW-1185">Reference proteome</keyword>
<proteinExistence type="predicted"/>
<dbReference type="VEuPathDB" id="FungiDB:JI435_070110"/>
<dbReference type="SMART" id="SM00438">
    <property type="entry name" value="ZnF_NFX"/>
    <property type="match status" value="3"/>
</dbReference>
<feature type="compositionally biased region" description="Polar residues" evidence="11">
    <location>
        <begin position="68"/>
        <end position="82"/>
    </location>
</feature>
<dbReference type="EMBL" id="CP069032">
    <property type="protein sequence ID" value="QRD00112.1"/>
    <property type="molecule type" value="Genomic_DNA"/>
</dbReference>
<dbReference type="SUPFAM" id="SSF52540">
    <property type="entry name" value="P-loop containing nucleoside triphosphate hydrolases"/>
    <property type="match status" value="1"/>
</dbReference>
<dbReference type="CDD" id="cd06008">
    <property type="entry name" value="NF-X1-zinc-finger"/>
    <property type="match status" value="1"/>
</dbReference>
<evidence type="ECO:0000259" key="13">
    <source>
        <dbReference type="PROSITE" id="PS51981"/>
    </source>
</evidence>
<gene>
    <name evidence="14" type="ORF">JI435_070110</name>
</gene>
<keyword evidence="3 9" id="KW-0479">Metal-binding</keyword>
<keyword evidence="4" id="KW-0677">Repeat</keyword>
<keyword evidence="6" id="KW-0547">Nucleotide-binding</keyword>
<dbReference type="InterPro" id="IPR027417">
    <property type="entry name" value="P-loop_NTPase"/>
</dbReference>
<dbReference type="CDD" id="cd18808">
    <property type="entry name" value="SF1_C_Upf1"/>
    <property type="match status" value="1"/>
</dbReference>
<feature type="domain" description="C3H1-type" evidence="12">
    <location>
        <begin position="31"/>
        <end position="57"/>
    </location>
</feature>
<dbReference type="PROSITE" id="PS50103">
    <property type="entry name" value="ZF_C3H1"/>
    <property type="match status" value="1"/>
</dbReference>
<evidence type="ECO:0000259" key="12">
    <source>
        <dbReference type="PROSITE" id="PS50103"/>
    </source>
</evidence>
<dbReference type="Pfam" id="PF13087">
    <property type="entry name" value="AAA_12"/>
    <property type="match status" value="1"/>
</dbReference>
<dbReference type="InterPro" id="IPR045055">
    <property type="entry name" value="DNA2/NAM7-like"/>
</dbReference>
<evidence type="ECO:0000256" key="8">
    <source>
        <dbReference type="ARBA" id="ARBA00022859"/>
    </source>
</evidence>
<evidence type="ECO:0000256" key="4">
    <source>
        <dbReference type="ARBA" id="ARBA00022737"/>
    </source>
</evidence>
<feature type="compositionally biased region" description="Basic residues" evidence="11">
    <location>
        <begin position="7"/>
        <end position="19"/>
    </location>
</feature>
<evidence type="ECO:0000256" key="3">
    <source>
        <dbReference type="ARBA" id="ARBA00022723"/>
    </source>
</evidence>
<dbReference type="PANTHER" id="PTHR10887:SF445">
    <property type="entry name" value="NFX1-TYPE ZINC FINGER-CONTAINING PROTEIN 1"/>
    <property type="match status" value="1"/>
</dbReference>
<evidence type="ECO:0000256" key="10">
    <source>
        <dbReference type="SAM" id="Coils"/>
    </source>
</evidence>
<dbReference type="CDD" id="cd17936">
    <property type="entry name" value="EEXXEc_NFX1"/>
    <property type="match status" value="1"/>
</dbReference>
<evidence type="ECO:0000256" key="9">
    <source>
        <dbReference type="PROSITE-ProRule" id="PRU00723"/>
    </source>
</evidence>
<evidence type="ECO:0000256" key="11">
    <source>
        <dbReference type="SAM" id="MobiDB-lite"/>
    </source>
</evidence>
<dbReference type="GO" id="GO:0005634">
    <property type="term" value="C:nucleus"/>
    <property type="evidence" value="ECO:0007669"/>
    <property type="project" value="InterPro"/>
</dbReference>
<dbReference type="GO" id="GO:0004386">
    <property type="term" value="F:helicase activity"/>
    <property type="evidence" value="ECO:0007669"/>
    <property type="project" value="InterPro"/>
</dbReference>
<dbReference type="Pfam" id="PF20173">
    <property type="entry name" value="ZnF_RZ-type"/>
    <property type="match status" value="1"/>
</dbReference>
<keyword evidence="2" id="KW-0963">Cytoplasm</keyword>
<protein>
    <recommendedName>
        <fullName evidence="16">C3H1-type domain-containing protein</fullName>
    </recommendedName>
</protein>
<dbReference type="GO" id="GO:0008270">
    <property type="term" value="F:zinc ion binding"/>
    <property type="evidence" value="ECO:0007669"/>
    <property type="project" value="UniProtKB-KW"/>
</dbReference>
<keyword evidence="6" id="KW-0347">Helicase</keyword>
<feature type="region of interest" description="Disordered" evidence="11">
    <location>
        <begin position="1"/>
        <end position="32"/>
    </location>
</feature>
<evidence type="ECO:0000313" key="15">
    <source>
        <dbReference type="Proteomes" id="UP000663193"/>
    </source>
</evidence>
<evidence type="ECO:0000256" key="2">
    <source>
        <dbReference type="ARBA" id="ARBA00022490"/>
    </source>
</evidence>
<dbReference type="InterPro" id="IPR047187">
    <property type="entry name" value="SF1_C_Upf1"/>
</dbReference>
<keyword evidence="6" id="KW-0378">Hydrolase</keyword>
<evidence type="ECO:0000313" key="14">
    <source>
        <dbReference type="EMBL" id="QRD00112.1"/>
    </source>
</evidence>
<dbReference type="PANTHER" id="PTHR10887">
    <property type="entry name" value="DNA2/NAM7 HELICASE FAMILY"/>
    <property type="match status" value="1"/>
</dbReference>
<feature type="coiled-coil region" evidence="10">
    <location>
        <begin position="1641"/>
        <end position="1668"/>
    </location>
</feature>
<dbReference type="OrthoDB" id="2423195at2759"/>
<evidence type="ECO:0000256" key="6">
    <source>
        <dbReference type="ARBA" id="ARBA00022806"/>
    </source>
</evidence>
<feature type="domain" description="RZ-type" evidence="13">
    <location>
        <begin position="1912"/>
        <end position="1986"/>
    </location>
</feature>
<evidence type="ECO:0000256" key="7">
    <source>
        <dbReference type="ARBA" id="ARBA00022833"/>
    </source>
</evidence>
<dbReference type="InterPro" id="IPR041677">
    <property type="entry name" value="DNA2/NAM7_AAA_11"/>
</dbReference>
<dbReference type="GO" id="GO:0002376">
    <property type="term" value="P:immune system process"/>
    <property type="evidence" value="ECO:0007669"/>
    <property type="project" value="UniProtKB-KW"/>
</dbReference>
<name>A0A7U2I524_PHANO</name>
<comment type="subcellular location">
    <subcellularLocation>
        <location evidence="1">Cytoplasm</location>
    </subcellularLocation>
</comment>
<dbReference type="InterPro" id="IPR041679">
    <property type="entry name" value="DNA2/NAM7-like_C"/>
</dbReference>
<feature type="zinc finger region" description="C3H1-type" evidence="9">
    <location>
        <begin position="31"/>
        <end position="57"/>
    </location>
</feature>
<sequence length="1986" mass="221727">MADRSRGRGQRGRGGRGRGRGGTIAGRENHSRPYTCFDFQNKGVCNRKSCTYTHDLHSDGQKFRNNRPARTTETSGQQQAKKSYSAWKRHLSSEPSSSRTMQRLWGGALNILEEGDRDLSQQLPKDLDTDDQDHQGRHHIGAILNMRVRDSEAAQHVRNCQQFLLTITHSSMLDGLAVDTYVGSIYNFVSGANGTRAIPFFQHICELLTSLRTNNDPDASLDILESTLVALSVALRELLKRESRARFNDDLKALTDALGAAGTTFALDGPSVASTIVTNNVRCIRDMLARANGLLFTASSGENGDYARISKTSSYPRDLVLPSNRHDNDKLDMAQIVIFPTRDEIMSDAKEFLPFTDPDQPHFLEDPTQRHIDTHFRLFRHDKFGELKGTLSNLMQIFSRDPNAMNNPRFQHGDMRAYRYAGVHISRVVFQRALEIQMSFPSPQKIALKSFAAQVKWWEESKRLENGSLLSYVWIQNEVVQHVFLTLVRKGAKDEDGQEIIHSNGLFTITAQLMTQDKATLELLMRAAAGRCQGMLLEFPKVMPATFVPILENLQSMQRTGGMPFYQWIVPARLEASSGVKTCHDIPPPLYARRAGFSFPLKIITIDDDTSLCVGPTATCDDDDLLGKIEAKTSLDRGQCCALVAALTREFAFIQGPPGTGKSYLGLHLMRVLLEIKAKAGLGPILVVCYTNHALDQFLEHLVNVGVTKVIRVGGQSKSTVLANHNLRELRRSEQNTRSEKYSAHDAYSRLDSYKTDANNVLNGLRHMRNRPDWSDLEQHISEEHKEMHCQFSQMDDEGFKMVGRHPFDIWSNTGAFPTFAPAGSPPPITALANILRKAATNVYALTFQERQLLIRHWVEEIHEAKVGELYEVVKGAANTQKHLDNVHAEASRRVLQGADVIGLTTSGLAGRISLLKHVACKVLICEEAGEILEPHMISALLPTVEHCIQIGDHEQLRPSVSNFDDLSLESERGKNHQLDKSQFERLSVGMAGRPLVPVAQLNVQRRMRPEISTLIRETLYAKLADHTSTINMPNVVGLRENVFWLDHTHLEDDGQMEVQHSKSRSNSWEVQMVHAMVRHVVRQGLYKSSDIAVLTPYTGQLQKLRAAMRNDFEIVLSERDEEALEKDGFTISNTPQDQRVAAAAEQGRKPLEKKQLSDLLRIATVDNFQGEEAKVVIISLVRSNKAQKVGFLKTSNRINVLLSRAKHGMYIIGNADTYTTVDMWQHVIGMLRAKNSVEPSLGLCCPRHPEKVMEICEPEDFAKFSPEGGCREACIDRLDCGHSCLARCHSKAMHAAFHCEEPCERSHEPCGHSCQKQTCGEPCGKCMTKVDNIRLSCGHIHNGVFCHLTLDLTSISCHVPVSKQVLGCDHDIVVKCSQDVTSLGFRCPEPCKSTLPCGHQCPGSCGHCKSKTVDNKSVVKHAKCMEKCHRKMGTCNHACGRYCHDGTDCGLCQKPCEVRCKHSKCPHKCHEPCAPCSRSCEWSCEHQGRCKMPCSALCDRLPCDERCTKVLPCGHLCPSICGEACPANCCQQCGMKMDEKPDMLELKSYSDIELDESPIIALSCSHFFTIETLDGHIDLKEVYEQDPRTGHYIGMRENSQLAVNIPQCPYCKTPIRQFDTQRYNRLINKAVIDEMTKRFIVSSQQELYELETKLEELRTEIEVSRKTVVPDFTIPRDPGAAGRALENMRYWLITLVENRYADSQRLEQRVTSFQKRTATKHQPASKLHQATLHALEKNPGLDSAFERLNLSSSVPATQQGGDERIKHGGHLLYLKVQCLILEDKFAVARSIKDKIAAEITMPDALGGLLVTQAGVYLNNCINLIDGCKADSLPKLAVEATLYYSRVAQLLTSSGLANDEDRKQVEAHREKAKELLEQAATLCEQPFKGAKDLVKAVEYSLRLLGKEFYADVSKEEIEAIKRAMVTGPGGIATHSGHWYKCVKGHPFAIGECGMPMQLAKCPECGSPVGGQNHSAVDGVTRATEME</sequence>
<reference evidence="15" key="1">
    <citation type="journal article" date="2021" name="BMC Genomics">
        <title>Chromosome-level genome assembly and manually-curated proteome of model necrotroph Parastagonospora nodorum Sn15 reveals a genome-wide trove of candidate effector homologs, and redundancy of virulence-related functions within an accessory chromosome.</title>
        <authorList>
            <person name="Bertazzoni S."/>
            <person name="Jones D.A.B."/>
            <person name="Phan H.T."/>
            <person name="Tan K.-C."/>
            <person name="Hane J.K."/>
        </authorList>
    </citation>
    <scope>NUCLEOTIDE SEQUENCE [LARGE SCALE GENOMIC DNA]</scope>
    <source>
        <strain evidence="15">SN15 / ATCC MYA-4574 / FGSC 10173)</strain>
    </source>
</reference>
<feature type="region of interest" description="Disordered" evidence="11">
    <location>
        <begin position="55"/>
        <end position="100"/>
    </location>
</feature>
<evidence type="ECO:0000256" key="5">
    <source>
        <dbReference type="ARBA" id="ARBA00022771"/>
    </source>
</evidence>
<dbReference type="Pfam" id="PF13086">
    <property type="entry name" value="AAA_11"/>
    <property type="match status" value="1"/>
</dbReference>
<dbReference type="FunFam" id="3.40.50.300:FF:001660">
    <property type="entry name" value="NF-X1 finger and helicase protein, putative"/>
    <property type="match status" value="1"/>
</dbReference>
<dbReference type="Proteomes" id="UP000663193">
    <property type="component" value="Chromosome 10"/>
</dbReference>
<evidence type="ECO:0000256" key="1">
    <source>
        <dbReference type="ARBA" id="ARBA00004496"/>
    </source>
</evidence>
<keyword evidence="10" id="KW-0175">Coiled coil</keyword>